<feature type="non-terminal residue" evidence="2">
    <location>
        <position position="343"/>
    </location>
</feature>
<evidence type="ECO:0000256" key="1">
    <source>
        <dbReference type="SAM" id="MobiDB-lite"/>
    </source>
</evidence>
<reference evidence="2 3" key="1">
    <citation type="submission" date="2022-05" db="EMBL/GenBank/DDBJ databases">
        <authorList>
            <consortium name="Genoscope - CEA"/>
            <person name="William W."/>
        </authorList>
    </citation>
    <scope>NUCLEOTIDE SEQUENCE [LARGE SCALE GENOMIC DNA]</scope>
</reference>
<dbReference type="PANTHER" id="PTHR46880:SF5">
    <property type="entry name" value="DUF4371 DOMAIN-CONTAINING PROTEIN"/>
    <property type="match status" value="1"/>
</dbReference>
<organism evidence="2 3">
    <name type="scientific">Porites lobata</name>
    <dbReference type="NCBI Taxonomy" id="104759"/>
    <lineage>
        <taxon>Eukaryota</taxon>
        <taxon>Metazoa</taxon>
        <taxon>Cnidaria</taxon>
        <taxon>Anthozoa</taxon>
        <taxon>Hexacorallia</taxon>
        <taxon>Scleractinia</taxon>
        <taxon>Fungiina</taxon>
        <taxon>Poritidae</taxon>
        <taxon>Porites</taxon>
    </lineage>
</organism>
<evidence type="ECO:0000313" key="3">
    <source>
        <dbReference type="Proteomes" id="UP001159405"/>
    </source>
</evidence>
<evidence type="ECO:0008006" key="4">
    <source>
        <dbReference type="Google" id="ProtNLM"/>
    </source>
</evidence>
<gene>
    <name evidence="2" type="ORF">PLOB_00005394</name>
</gene>
<evidence type="ECO:0000313" key="2">
    <source>
        <dbReference type="EMBL" id="CAH3162562.1"/>
    </source>
</evidence>
<accession>A0ABN8QEC3</accession>
<dbReference type="PANTHER" id="PTHR46880">
    <property type="entry name" value="RAS-ASSOCIATING DOMAIN-CONTAINING PROTEIN"/>
    <property type="match status" value="1"/>
</dbReference>
<protein>
    <recommendedName>
        <fullName evidence="4">DUF4371 domain-containing protein</fullName>
    </recommendedName>
</protein>
<dbReference type="Proteomes" id="UP001159405">
    <property type="component" value="Unassembled WGS sequence"/>
</dbReference>
<comment type="caution">
    <text evidence="2">The sequence shown here is derived from an EMBL/GenBank/DDBJ whole genome shotgun (WGS) entry which is preliminary data.</text>
</comment>
<proteinExistence type="predicted"/>
<sequence length="343" mass="38416">MASAPKKPRQTLLSTFFHSSSSEQSKESEGSVDNKSLPVGSLASELEGTDSSYSHLCWNWKKFLASQGSQRELFLLLGQALKDEMLMKVKNADSYGLMVDEATDVSVVEQLISFVQFANPETGAPEVHFLSIQNTLRWYQNKDSNPTAIGLLKKLKKPDFIGVLYILKGILPVLSILSKVFQKGSISFSRISPAIKASKDSLNKLVQENITVKEFRKETTTGKLACLEFSEDEITKTEAKMHDLCSQYVTALTDNIDQRFQHSLPVVSSFRIFDPLSMPIENPEFVGYGQNDIQTLANHFFSGDENSSKRLKLEAEWNNIKYELSDWSKDYQAIPSPSATSTE</sequence>
<keyword evidence="3" id="KW-1185">Reference proteome</keyword>
<dbReference type="EMBL" id="CALNXK010000123">
    <property type="protein sequence ID" value="CAH3162562.1"/>
    <property type="molecule type" value="Genomic_DNA"/>
</dbReference>
<feature type="region of interest" description="Disordered" evidence="1">
    <location>
        <begin position="1"/>
        <end position="37"/>
    </location>
</feature>
<name>A0ABN8QEC3_9CNID</name>